<sequence length="257" mass="28684">MPHFKLPDTHILISSFLLLSFFTASCGIFDSDDSDDDFEDGISVDIREFIDDQTLSILEDSLKMPIHRGDSPPDVMSVLGSDNSGRESEIQSDDLEGRTVVMSPMQMVETLVPGEEPGDRSFVDTYFRMRNLDMDNLTIDIDRGQVVAETATGAGGYIIGDDMEFTIFAELEQDRDGDVVVISEVFSGEVTPDGIQDPHLAIIILDDADRDDVIPEGTGRSFDDGQQFAELTEWPEDFEVEETDESVEKLEIIQIRR</sequence>
<accession>A0A8J7UWD4</accession>
<keyword evidence="2" id="KW-1185">Reference proteome</keyword>
<proteinExistence type="predicted"/>
<gene>
    <name evidence="1" type="ORF">NATSA_12795</name>
</gene>
<dbReference type="AlphaFoldDB" id="A0A8J7UWD4"/>
<name>A0A8J7UWD4_9BACT</name>
<evidence type="ECO:0000313" key="2">
    <source>
        <dbReference type="Proteomes" id="UP000673975"/>
    </source>
</evidence>
<reference evidence="1" key="1">
    <citation type="submission" date="2021-02" db="EMBL/GenBank/DDBJ databases">
        <title>Natronogracilivirga saccharolytica gen. nov. sp. nov. a new anaerobic, haloalkiliphilic carbohydrate-fermenting bacterium from soda lake and proposing of Cyclonatronumiaceae fam. nov. in the phylum Balneolaeota.</title>
        <authorList>
            <person name="Zhilina T.N."/>
            <person name="Sorokin D.Y."/>
            <person name="Zavarzina D.G."/>
            <person name="Toshchakov S.V."/>
            <person name="Kublanov I.V."/>
        </authorList>
    </citation>
    <scope>NUCLEOTIDE SEQUENCE</scope>
    <source>
        <strain evidence="1">Z-1702</strain>
    </source>
</reference>
<dbReference type="EMBL" id="JAFIDN010000011">
    <property type="protein sequence ID" value="MBP3193546.1"/>
    <property type="molecule type" value="Genomic_DNA"/>
</dbReference>
<protein>
    <submittedName>
        <fullName evidence="1">Uncharacterized protein</fullName>
    </submittedName>
</protein>
<organism evidence="1 2">
    <name type="scientific">Natronogracilivirga saccharolytica</name>
    <dbReference type="NCBI Taxonomy" id="2812953"/>
    <lineage>
        <taxon>Bacteria</taxon>
        <taxon>Pseudomonadati</taxon>
        <taxon>Balneolota</taxon>
        <taxon>Balneolia</taxon>
        <taxon>Balneolales</taxon>
        <taxon>Cyclonatronaceae</taxon>
        <taxon>Natronogracilivirga</taxon>
    </lineage>
</organism>
<dbReference type="PROSITE" id="PS51257">
    <property type="entry name" value="PROKAR_LIPOPROTEIN"/>
    <property type="match status" value="1"/>
</dbReference>
<dbReference type="RefSeq" id="WP_210513002.1">
    <property type="nucleotide sequence ID" value="NZ_JAFIDN010000011.1"/>
</dbReference>
<evidence type="ECO:0000313" key="1">
    <source>
        <dbReference type="EMBL" id="MBP3193546.1"/>
    </source>
</evidence>
<dbReference type="Proteomes" id="UP000673975">
    <property type="component" value="Unassembled WGS sequence"/>
</dbReference>
<comment type="caution">
    <text evidence="1">The sequence shown here is derived from an EMBL/GenBank/DDBJ whole genome shotgun (WGS) entry which is preliminary data.</text>
</comment>